<evidence type="ECO:0000313" key="1">
    <source>
        <dbReference type="EMBL" id="GET38876.1"/>
    </source>
</evidence>
<keyword evidence="2" id="KW-1185">Reference proteome</keyword>
<comment type="caution">
    <text evidence="1">The sequence shown here is derived from an EMBL/GenBank/DDBJ whole genome shotgun (WGS) entry which is preliminary data.</text>
</comment>
<accession>A0AAV3XDX0</accession>
<dbReference type="Proteomes" id="UP001050975">
    <property type="component" value="Unassembled WGS sequence"/>
</dbReference>
<dbReference type="AlphaFoldDB" id="A0AAV3XDX0"/>
<dbReference type="InterPro" id="IPR011990">
    <property type="entry name" value="TPR-like_helical_dom_sf"/>
</dbReference>
<proteinExistence type="predicted"/>
<dbReference type="EMBL" id="BLAY01000054">
    <property type="protein sequence ID" value="GET38876.1"/>
    <property type="molecule type" value="Genomic_DNA"/>
</dbReference>
<gene>
    <name evidence="1" type="ORF">MiSe_36350</name>
</gene>
<evidence type="ECO:0000313" key="2">
    <source>
        <dbReference type="Proteomes" id="UP001050975"/>
    </source>
</evidence>
<reference evidence="1" key="1">
    <citation type="submission" date="2019-10" db="EMBL/GenBank/DDBJ databases">
        <title>Draft genome sequece of Microseira wollei NIES-4236.</title>
        <authorList>
            <person name="Yamaguchi H."/>
            <person name="Suzuki S."/>
            <person name="Kawachi M."/>
        </authorList>
    </citation>
    <scope>NUCLEOTIDE SEQUENCE</scope>
    <source>
        <strain evidence="1">NIES-4236</strain>
    </source>
</reference>
<sequence length="168" mass="19127">MGDKTGEAVTLYNFAYLERNRGNLNAALTQMEAAIEIMEDLRTKIASQQLCASYFATVQFYYQFYIDLLMQLHKTNPTKGYNAMALHASERSKARSLLELLAEASVNIRSGADPQLREQERNLQQQLNAAEQSRIKLLEGSYTEELIDVLIVGIYKTETRMQLSTYLS</sequence>
<organism evidence="1 2">
    <name type="scientific">Microseira wollei NIES-4236</name>
    <dbReference type="NCBI Taxonomy" id="2530354"/>
    <lineage>
        <taxon>Bacteria</taxon>
        <taxon>Bacillati</taxon>
        <taxon>Cyanobacteriota</taxon>
        <taxon>Cyanophyceae</taxon>
        <taxon>Oscillatoriophycideae</taxon>
        <taxon>Aerosakkonematales</taxon>
        <taxon>Aerosakkonemataceae</taxon>
        <taxon>Microseira</taxon>
    </lineage>
</organism>
<name>A0AAV3XDX0_9CYAN</name>
<protein>
    <submittedName>
        <fullName evidence="1">TPR domain protein</fullName>
    </submittedName>
</protein>
<dbReference type="Gene3D" id="1.25.40.10">
    <property type="entry name" value="Tetratricopeptide repeat domain"/>
    <property type="match status" value="1"/>
</dbReference>